<evidence type="ECO:0000313" key="2">
    <source>
        <dbReference type="EMBL" id="KAF9061801.1"/>
    </source>
</evidence>
<dbReference type="AlphaFoldDB" id="A0A9P5U0G0"/>
<comment type="caution">
    <text evidence="2">The sequence shown here is derived from an EMBL/GenBank/DDBJ whole genome shotgun (WGS) entry which is preliminary data.</text>
</comment>
<reference evidence="2" key="1">
    <citation type="submission" date="2020-11" db="EMBL/GenBank/DDBJ databases">
        <authorList>
            <consortium name="DOE Joint Genome Institute"/>
            <person name="Ahrendt S."/>
            <person name="Riley R."/>
            <person name="Andreopoulos W."/>
            <person name="Labutti K."/>
            <person name="Pangilinan J."/>
            <person name="Ruiz-Duenas F.J."/>
            <person name="Barrasa J.M."/>
            <person name="Sanchez-Garcia M."/>
            <person name="Camarero S."/>
            <person name="Miyauchi S."/>
            <person name="Serrano A."/>
            <person name="Linde D."/>
            <person name="Babiker R."/>
            <person name="Drula E."/>
            <person name="Ayuso-Fernandez I."/>
            <person name="Pacheco R."/>
            <person name="Padilla G."/>
            <person name="Ferreira P."/>
            <person name="Barriuso J."/>
            <person name="Kellner H."/>
            <person name="Castanera R."/>
            <person name="Alfaro M."/>
            <person name="Ramirez L."/>
            <person name="Pisabarro A.G."/>
            <person name="Kuo A."/>
            <person name="Tritt A."/>
            <person name="Lipzen A."/>
            <person name="He G."/>
            <person name="Yan M."/>
            <person name="Ng V."/>
            <person name="Cullen D."/>
            <person name="Martin F."/>
            <person name="Rosso M.-N."/>
            <person name="Henrissat B."/>
            <person name="Hibbett D."/>
            <person name="Martinez A.T."/>
            <person name="Grigoriev I.V."/>
        </authorList>
    </citation>
    <scope>NUCLEOTIDE SEQUENCE</scope>
    <source>
        <strain evidence="2">AH 40177</strain>
    </source>
</reference>
<evidence type="ECO:0000256" key="1">
    <source>
        <dbReference type="SAM" id="MobiDB-lite"/>
    </source>
</evidence>
<proteinExistence type="predicted"/>
<name>A0A9P5U0G0_9AGAR</name>
<accession>A0A9P5U0G0</accession>
<keyword evidence="3" id="KW-1185">Reference proteome</keyword>
<gene>
    <name evidence="2" type="ORF">BDP27DRAFT_1337587</name>
</gene>
<protein>
    <submittedName>
        <fullName evidence="2">Uncharacterized protein</fullName>
    </submittedName>
</protein>
<feature type="compositionally biased region" description="Basic and acidic residues" evidence="1">
    <location>
        <begin position="154"/>
        <end position="164"/>
    </location>
</feature>
<dbReference type="EMBL" id="JADNRY010000190">
    <property type="protein sequence ID" value="KAF9061801.1"/>
    <property type="molecule type" value="Genomic_DNA"/>
</dbReference>
<evidence type="ECO:0000313" key="3">
    <source>
        <dbReference type="Proteomes" id="UP000772434"/>
    </source>
</evidence>
<organism evidence="2 3">
    <name type="scientific">Rhodocollybia butyracea</name>
    <dbReference type="NCBI Taxonomy" id="206335"/>
    <lineage>
        <taxon>Eukaryota</taxon>
        <taxon>Fungi</taxon>
        <taxon>Dikarya</taxon>
        <taxon>Basidiomycota</taxon>
        <taxon>Agaricomycotina</taxon>
        <taxon>Agaricomycetes</taxon>
        <taxon>Agaricomycetidae</taxon>
        <taxon>Agaricales</taxon>
        <taxon>Marasmiineae</taxon>
        <taxon>Omphalotaceae</taxon>
        <taxon>Rhodocollybia</taxon>
    </lineage>
</organism>
<dbReference type="OrthoDB" id="2974599at2759"/>
<dbReference type="Proteomes" id="UP000772434">
    <property type="component" value="Unassembled WGS sequence"/>
</dbReference>
<feature type="region of interest" description="Disordered" evidence="1">
    <location>
        <begin position="132"/>
        <end position="170"/>
    </location>
</feature>
<sequence>MTSIILRRFKTLRQNGQPVTTFFSNRDNGSHLRSIPRTRFPSASFGTLSAYDLTHVPAAYNPHASIAAYSSASRSHRTRAADIGEGGRRLGPGLSDHNVDMGEKDVLPAYDKHGGPPRYIDTLPVLVSADSREGGTGLEQTRGPAPNYSPVSEAHSDSHDDNDSLRVVPT</sequence>